<dbReference type="Gene3D" id="1.10.510.10">
    <property type="entry name" value="Transferase(Phosphotransferase) domain 1"/>
    <property type="match status" value="1"/>
</dbReference>
<feature type="domain" description="Protein kinase" evidence="8">
    <location>
        <begin position="1"/>
        <end position="191"/>
    </location>
</feature>
<organism evidence="9 10">
    <name type="scientific">Mycena sanguinolenta</name>
    <dbReference type="NCBI Taxonomy" id="230812"/>
    <lineage>
        <taxon>Eukaryota</taxon>
        <taxon>Fungi</taxon>
        <taxon>Dikarya</taxon>
        <taxon>Basidiomycota</taxon>
        <taxon>Agaricomycotina</taxon>
        <taxon>Agaricomycetes</taxon>
        <taxon>Agaricomycetidae</taxon>
        <taxon>Agaricales</taxon>
        <taxon>Marasmiineae</taxon>
        <taxon>Mycenaceae</taxon>
        <taxon>Mycena</taxon>
    </lineage>
</organism>
<evidence type="ECO:0000256" key="2">
    <source>
        <dbReference type="ARBA" id="ARBA00022527"/>
    </source>
</evidence>
<comment type="caution">
    <text evidence="9">The sequence shown here is derived from an EMBL/GenBank/DDBJ whole genome shotgun (WGS) entry which is preliminary data.</text>
</comment>
<dbReference type="OrthoDB" id="4062651at2759"/>
<evidence type="ECO:0000313" key="9">
    <source>
        <dbReference type="EMBL" id="KAF7336067.1"/>
    </source>
</evidence>
<dbReference type="GO" id="GO:0005524">
    <property type="term" value="F:ATP binding"/>
    <property type="evidence" value="ECO:0007669"/>
    <property type="project" value="UniProtKB-KW"/>
</dbReference>
<reference evidence="9" key="1">
    <citation type="submission" date="2020-05" db="EMBL/GenBank/DDBJ databases">
        <title>Mycena genomes resolve the evolution of fungal bioluminescence.</title>
        <authorList>
            <person name="Tsai I.J."/>
        </authorList>
    </citation>
    <scope>NUCLEOTIDE SEQUENCE</scope>
    <source>
        <strain evidence="9">160909Yilan</strain>
    </source>
</reference>
<dbReference type="AlphaFoldDB" id="A0A8H6X8I1"/>
<evidence type="ECO:0000256" key="1">
    <source>
        <dbReference type="ARBA" id="ARBA00006529"/>
    </source>
</evidence>
<feature type="transmembrane region" description="Helical" evidence="7">
    <location>
        <begin position="53"/>
        <end position="73"/>
    </location>
</feature>
<evidence type="ECO:0000313" key="10">
    <source>
        <dbReference type="Proteomes" id="UP000623467"/>
    </source>
</evidence>
<dbReference type="EMBL" id="JACAZH010000038">
    <property type="protein sequence ID" value="KAF7336067.1"/>
    <property type="molecule type" value="Genomic_DNA"/>
</dbReference>
<dbReference type="SUPFAM" id="SSF56112">
    <property type="entry name" value="Protein kinase-like (PK-like)"/>
    <property type="match status" value="1"/>
</dbReference>
<evidence type="ECO:0000259" key="8">
    <source>
        <dbReference type="PROSITE" id="PS50011"/>
    </source>
</evidence>
<gene>
    <name evidence="9" type="ORF">MSAN_02320500</name>
</gene>
<dbReference type="Pfam" id="PF00069">
    <property type="entry name" value="Pkinase"/>
    <property type="match status" value="1"/>
</dbReference>
<dbReference type="PROSITE" id="PS00109">
    <property type="entry name" value="PROTEIN_KINASE_TYR"/>
    <property type="match status" value="1"/>
</dbReference>
<dbReference type="Proteomes" id="UP000623467">
    <property type="component" value="Unassembled WGS sequence"/>
</dbReference>
<keyword evidence="6" id="KW-0067">ATP-binding</keyword>
<dbReference type="InterPro" id="IPR011009">
    <property type="entry name" value="Kinase-like_dom_sf"/>
</dbReference>
<keyword evidence="7" id="KW-1133">Transmembrane helix</keyword>
<name>A0A8H6X8I1_9AGAR</name>
<dbReference type="PROSITE" id="PS50011">
    <property type="entry name" value="PROTEIN_KINASE_DOM"/>
    <property type="match status" value="1"/>
</dbReference>
<keyword evidence="7" id="KW-0812">Transmembrane</keyword>
<sequence>MNDRDEHPTFGGEFSDVDQASYQGKRVALTERLRTFTADSTPHRTRLKFHKEALIAGLGTWIAWSVLLLVAGLDYLHSMDVVHGDLRGTNILISNEGNASLSDFGLATSIEDADSTTAGVTTSSNRAGSVRWFAPELIDPTRFGCTKFIRTKASDVYAYACVCLELYTRNPPGRTMAGGDHRMGAGFLCST</sequence>
<dbReference type="InterPro" id="IPR008266">
    <property type="entry name" value="Tyr_kinase_AS"/>
</dbReference>
<evidence type="ECO:0000256" key="7">
    <source>
        <dbReference type="SAM" id="Phobius"/>
    </source>
</evidence>
<keyword evidence="4" id="KW-0547">Nucleotide-binding</keyword>
<keyword evidence="2" id="KW-0723">Serine/threonine-protein kinase</keyword>
<dbReference type="PANTHER" id="PTHR11584:SF369">
    <property type="entry name" value="MITOGEN-ACTIVATED PROTEIN KINASE KINASE KINASE 19-RELATED"/>
    <property type="match status" value="1"/>
</dbReference>
<evidence type="ECO:0000256" key="3">
    <source>
        <dbReference type="ARBA" id="ARBA00022679"/>
    </source>
</evidence>
<dbReference type="GO" id="GO:0004674">
    <property type="term" value="F:protein serine/threonine kinase activity"/>
    <property type="evidence" value="ECO:0007669"/>
    <property type="project" value="UniProtKB-KW"/>
</dbReference>
<comment type="similarity">
    <text evidence="1">Belongs to the protein kinase superfamily. STE Ser/Thr protein kinase family. MAP kinase kinase kinase subfamily.</text>
</comment>
<accession>A0A8H6X8I1</accession>
<evidence type="ECO:0000256" key="4">
    <source>
        <dbReference type="ARBA" id="ARBA00022741"/>
    </source>
</evidence>
<evidence type="ECO:0000256" key="5">
    <source>
        <dbReference type="ARBA" id="ARBA00022777"/>
    </source>
</evidence>
<dbReference type="InterPro" id="IPR000719">
    <property type="entry name" value="Prot_kinase_dom"/>
</dbReference>
<proteinExistence type="inferred from homology"/>
<keyword evidence="7" id="KW-0472">Membrane</keyword>
<dbReference type="PANTHER" id="PTHR11584">
    <property type="entry name" value="SERINE/THREONINE PROTEIN KINASE"/>
    <property type="match status" value="1"/>
</dbReference>
<evidence type="ECO:0000256" key="6">
    <source>
        <dbReference type="ARBA" id="ARBA00022840"/>
    </source>
</evidence>
<keyword evidence="10" id="KW-1185">Reference proteome</keyword>
<protein>
    <submittedName>
        <fullName evidence="9">Kinase-like protein</fullName>
    </submittedName>
</protein>
<keyword evidence="5 9" id="KW-0418">Kinase</keyword>
<keyword evidence="3" id="KW-0808">Transferase</keyword>